<name>A0ABU1UNI7_9ACTN</name>
<dbReference type="Proteomes" id="UP001257739">
    <property type="component" value="Unassembled WGS sequence"/>
</dbReference>
<evidence type="ECO:0000313" key="5">
    <source>
        <dbReference type="Proteomes" id="UP001257739"/>
    </source>
</evidence>
<keyword evidence="5" id="KW-1185">Reference proteome</keyword>
<dbReference type="EMBL" id="JAVDWH010000001">
    <property type="protein sequence ID" value="MDR7086719.1"/>
    <property type="molecule type" value="Genomic_DNA"/>
</dbReference>
<dbReference type="RefSeq" id="WP_309969111.1">
    <property type="nucleotide sequence ID" value="NZ_JAVDWH010000001.1"/>
</dbReference>
<evidence type="ECO:0000256" key="1">
    <source>
        <dbReference type="NCBIfam" id="TIGR02228"/>
    </source>
</evidence>
<feature type="region of interest" description="Disordered" evidence="2">
    <location>
        <begin position="161"/>
        <end position="188"/>
    </location>
</feature>
<evidence type="ECO:0000256" key="3">
    <source>
        <dbReference type="SAM" id="Phobius"/>
    </source>
</evidence>
<keyword evidence="3" id="KW-0812">Transmembrane</keyword>
<accession>A0ABU1UNI7</accession>
<evidence type="ECO:0000256" key="2">
    <source>
        <dbReference type="SAM" id="MobiDB-lite"/>
    </source>
</evidence>
<protein>
    <recommendedName>
        <fullName evidence="1">Signal peptidase I</fullName>
        <ecNumber evidence="1">3.4.21.89</ecNumber>
    </recommendedName>
</protein>
<reference evidence="4 5" key="1">
    <citation type="submission" date="2023-07" db="EMBL/GenBank/DDBJ databases">
        <title>Sorghum-associated microbial communities from plants grown in Nebraska, USA.</title>
        <authorList>
            <person name="Schachtman D."/>
        </authorList>
    </citation>
    <scope>NUCLEOTIDE SEQUENCE [LARGE SCALE GENOMIC DNA]</scope>
    <source>
        <strain evidence="4 5">BE248</strain>
    </source>
</reference>
<feature type="transmembrane region" description="Helical" evidence="3">
    <location>
        <begin position="131"/>
        <end position="157"/>
    </location>
</feature>
<proteinExistence type="predicted"/>
<dbReference type="InterPro" id="IPR001733">
    <property type="entry name" value="Peptidase_S26B"/>
</dbReference>
<dbReference type="NCBIfam" id="TIGR02228">
    <property type="entry name" value="sigpep_I_arch"/>
    <property type="match status" value="1"/>
</dbReference>
<feature type="compositionally biased region" description="Basic and acidic residues" evidence="2">
    <location>
        <begin position="171"/>
        <end position="185"/>
    </location>
</feature>
<gene>
    <name evidence="4" type="ORF">J2X11_001558</name>
</gene>
<sequence>MTIKGIGRGAREVFLTFGALLGVLCIIATIAGVAFGVKPLVFRSGSMSPAIHTGDLAVSRTVNASDLKVGDIVSVVNAEGNRVTHRLVNIARQGDERQLTLKGDDNKVADAEVYTVKKAERVLFDIPKAGYVVNAAASPVGVFVLGAYVTMMLLLVFRRRGPTDGDGPSPEPRRKGGARKADKKGAQVTPRMIATTAFAAAIAVATPAAAAPWTDDVVIGGGTYTAYTVTKPAITSCTVTGGALSQKTATIVWTEVSSPYALDYTATIVETGQTMTVTDNGSTRQVQFSAGLLSTILNATYNIRIQASLPSPNGTWKSVVSNQPVTITLLGLGMSCGTAT</sequence>
<keyword evidence="3" id="KW-0472">Membrane</keyword>
<feature type="transmembrane region" description="Helical" evidence="3">
    <location>
        <begin position="12"/>
        <end position="37"/>
    </location>
</feature>
<organism evidence="4 5">
    <name type="scientific">Aeromicrobium panaciterrae</name>
    <dbReference type="NCBI Taxonomy" id="363861"/>
    <lineage>
        <taxon>Bacteria</taxon>
        <taxon>Bacillati</taxon>
        <taxon>Actinomycetota</taxon>
        <taxon>Actinomycetes</taxon>
        <taxon>Propionibacteriales</taxon>
        <taxon>Nocardioidaceae</taxon>
        <taxon>Aeromicrobium</taxon>
    </lineage>
</organism>
<comment type="caution">
    <text evidence="4">The sequence shown here is derived from an EMBL/GenBank/DDBJ whole genome shotgun (WGS) entry which is preliminary data.</text>
</comment>
<keyword evidence="3" id="KW-1133">Transmembrane helix</keyword>
<evidence type="ECO:0000313" key="4">
    <source>
        <dbReference type="EMBL" id="MDR7086719.1"/>
    </source>
</evidence>
<dbReference type="CDD" id="cd06462">
    <property type="entry name" value="Peptidase_S24_S26"/>
    <property type="match status" value="1"/>
</dbReference>
<dbReference type="EC" id="3.4.21.89" evidence="1"/>